<protein>
    <recommendedName>
        <fullName evidence="8">Glucose-methanol-choline oxidoreductase N-terminal domain-containing protein</fullName>
    </recommendedName>
</protein>
<keyword evidence="7" id="KW-0325">Glycoprotein</keyword>
<dbReference type="InterPro" id="IPR012132">
    <property type="entry name" value="GMC_OxRdtase"/>
</dbReference>
<evidence type="ECO:0000256" key="3">
    <source>
        <dbReference type="ARBA" id="ARBA00022630"/>
    </source>
</evidence>
<dbReference type="InterPro" id="IPR000172">
    <property type="entry name" value="GMC_OxRdtase_N"/>
</dbReference>
<evidence type="ECO:0000256" key="5">
    <source>
        <dbReference type="ARBA" id="ARBA00022827"/>
    </source>
</evidence>
<dbReference type="AlphaFoldDB" id="A0AAD4BZS6"/>
<dbReference type="EMBL" id="WHUW01000007">
    <property type="protein sequence ID" value="KAF8443693.1"/>
    <property type="molecule type" value="Genomic_DNA"/>
</dbReference>
<dbReference type="Gene3D" id="3.30.560.10">
    <property type="entry name" value="Glucose Oxidase, domain 3"/>
    <property type="match status" value="1"/>
</dbReference>
<dbReference type="GO" id="GO:0016614">
    <property type="term" value="F:oxidoreductase activity, acting on CH-OH group of donors"/>
    <property type="evidence" value="ECO:0007669"/>
    <property type="project" value="InterPro"/>
</dbReference>
<evidence type="ECO:0000256" key="4">
    <source>
        <dbReference type="ARBA" id="ARBA00022729"/>
    </source>
</evidence>
<dbReference type="SUPFAM" id="SSF52047">
    <property type="entry name" value="RNI-like"/>
    <property type="match status" value="1"/>
</dbReference>
<reference evidence="9" key="1">
    <citation type="submission" date="2019-10" db="EMBL/GenBank/DDBJ databases">
        <authorList>
            <consortium name="DOE Joint Genome Institute"/>
            <person name="Kuo A."/>
            <person name="Miyauchi S."/>
            <person name="Kiss E."/>
            <person name="Drula E."/>
            <person name="Kohler A."/>
            <person name="Sanchez-Garcia M."/>
            <person name="Andreopoulos B."/>
            <person name="Barry K.W."/>
            <person name="Bonito G."/>
            <person name="Buee M."/>
            <person name="Carver A."/>
            <person name="Chen C."/>
            <person name="Cichocki N."/>
            <person name="Clum A."/>
            <person name="Culley D."/>
            <person name="Crous P.W."/>
            <person name="Fauchery L."/>
            <person name="Girlanda M."/>
            <person name="Hayes R."/>
            <person name="Keri Z."/>
            <person name="LaButti K."/>
            <person name="Lipzen A."/>
            <person name="Lombard V."/>
            <person name="Magnuson J."/>
            <person name="Maillard F."/>
            <person name="Morin E."/>
            <person name="Murat C."/>
            <person name="Nolan M."/>
            <person name="Ohm R."/>
            <person name="Pangilinan J."/>
            <person name="Pereira M."/>
            <person name="Perotto S."/>
            <person name="Peter M."/>
            <person name="Riley R."/>
            <person name="Sitrit Y."/>
            <person name="Stielow B."/>
            <person name="Szollosi G."/>
            <person name="Zifcakova L."/>
            <person name="Stursova M."/>
            <person name="Spatafora J.W."/>
            <person name="Tedersoo L."/>
            <person name="Vaario L.-M."/>
            <person name="Yamada A."/>
            <person name="Yan M."/>
            <person name="Wang P."/>
            <person name="Xu J."/>
            <person name="Bruns T."/>
            <person name="Baldrian P."/>
            <person name="Vilgalys R."/>
            <person name="Henrissat B."/>
            <person name="Grigoriev I.V."/>
            <person name="Hibbett D."/>
            <person name="Nagy L.G."/>
            <person name="Martin F.M."/>
        </authorList>
    </citation>
    <scope>NUCLEOTIDE SEQUENCE</scope>
    <source>
        <strain evidence="9">BED1</strain>
    </source>
</reference>
<comment type="caution">
    <text evidence="9">The sequence shown here is derived from an EMBL/GenBank/DDBJ whole genome shotgun (WGS) entry which is preliminary data.</text>
</comment>
<evidence type="ECO:0000256" key="7">
    <source>
        <dbReference type="ARBA" id="ARBA00023180"/>
    </source>
</evidence>
<proteinExistence type="inferred from homology"/>
<evidence type="ECO:0000259" key="8">
    <source>
        <dbReference type="Pfam" id="PF00732"/>
    </source>
</evidence>
<dbReference type="PANTHER" id="PTHR11552:SF201">
    <property type="entry name" value="GLUCOSE-METHANOL-CHOLINE OXIDOREDUCTASE N-TERMINAL DOMAIN-CONTAINING PROTEIN"/>
    <property type="match status" value="1"/>
</dbReference>
<feature type="domain" description="Glucose-methanol-choline oxidoreductase N-terminal" evidence="8">
    <location>
        <begin position="636"/>
        <end position="738"/>
    </location>
</feature>
<dbReference type="PANTHER" id="PTHR11552">
    <property type="entry name" value="GLUCOSE-METHANOL-CHOLINE GMC OXIDOREDUCTASE"/>
    <property type="match status" value="1"/>
</dbReference>
<dbReference type="GO" id="GO:0050660">
    <property type="term" value="F:flavin adenine dinucleotide binding"/>
    <property type="evidence" value="ECO:0007669"/>
    <property type="project" value="InterPro"/>
</dbReference>
<dbReference type="InterPro" id="IPR036188">
    <property type="entry name" value="FAD/NAD-bd_sf"/>
</dbReference>
<keyword evidence="5" id="KW-0274">FAD</keyword>
<evidence type="ECO:0000313" key="9">
    <source>
        <dbReference type="EMBL" id="KAF8443693.1"/>
    </source>
</evidence>
<dbReference type="InterPro" id="IPR032675">
    <property type="entry name" value="LRR_dom_sf"/>
</dbReference>
<sequence>MHPALQIQEILLNIFGHRSPPSVRHSEAAADLAVLARTCRAFKDPALDVLWEVLHSLYPLVRCLPEACHRLPPGNMCYSFHRSLRQNEWDILRSYTRRIRSIYTLSGLDRQSAQRLWRAPEPQSLFPSLRHLQIDYTRKAVNLLLIPFPSLTFLAVKVSCLRLLENSLKSLSNTSPSLCELRIHPCRVNMDSFDLTFICKWRYLHTVVCPEISLDVVTLVHLSRISALTRLEFKLGDTLPDQISPFDSPLIFTHLAYFILHCESMDPISRLLSRIQFRAVKDFSASIKRRPSTQDLFSFFAIFQTSGLCHTIQQLMLNQDDFRGHTYVHRDRPVLGFQHLQPFMAFTNLRHIHLDIEWNVDLTDSELLTAVSVWPHLEKLCINVQWGWNTLGGITPNGLVQLLQTCPSLTSFSLAVDTRGYTASPPGVKLTSSSFESINVLDSFIEEESVPAVIAFFADIIRANKLYACAAIEAAAEFTDQTFDYIVVGEGFGRLCEHSDIGVRQGGGNTGLALASLLSADPRVQVGVIEAGLRKDDEMILLQDPDYDWSFSTKPQALAKNRRIPLSRGKVLGGISALNYMAYTRHGYVKTTAYSYYYDLVLLFFNTMNKLGVVTNYSKASGDLIGAWTYTASVDPQTNTRSYSTNAYYDRVSSRPNIVCLTGAYVSREVLSDSKNGVSRAMGVEFYSSGQLFSCVRALQTLQILELSGIGNINILRKLGIPLKVDLPDVGENLQDHFTVTMGAELHGHHITADDLSSEHFTHERLREYRETRRGMLSSTLSSLVFLPASTFIPADTMKRMLASLDRALQTPEIKDSPYKQWYDLQRAWLENDGVAQLEIILFPSYTHVGCTKENPKDYTLSVFLQHAWSRGTVNPARARFRCDPPEIDLATLDSPGDIDMTMLLEAIKYIFKVMQAGALGDLTAKIVEPLPTWSDDQLREYTRSMVKSAFHQIDKYSGDAPEVCQRRRGQWAPGTLAPSKRKETHVYGTANLRVADASISPILWVIP</sequence>
<dbReference type="SUPFAM" id="SSF54373">
    <property type="entry name" value="FAD-linked reductases, C-terminal domain"/>
    <property type="match status" value="1"/>
</dbReference>
<gene>
    <name evidence="9" type="ORF">L210DRAFT_3643287</name>
</gene>
<evidence type="ECO:0000256" key="2">
    <source>
        <dbReference type="ARBA" id="ARBA00010790"/>
    </source>
</evidence>
<evidence type="ECO:0000256" key="6">
    <source>
        <dbReference type="ARBA" id="ARBA00023002"/>
    </source>
</evidence>
<dbReference type="Gene3D" id="3.50.50.60">
    <property type="entry name" value="FAD/NAD(P)-binding domain"/>
    <property type="match status" value="1"/>
</dbReference>
<keyword evidence="4" id="KW-0732">Signal</keyword>
<reference evidence="9" key="2">
    <citation type="journal article" date="2020" name="Nat. Commun.">
        <title>Large-scale genome sequencing of mycorrhizal fungi provides insights into the early evolution of symbiotic traits.</title>
        <authorList>
            <person name="Miyauchi S."/>
            <person name="Kiss E."/>
            <person name="Kuo A."/>
            <person name="Drula E."/>
            <person name="Kohler A."/>
            <person name="Sanchez-Garcia M."/>
            <person name="Morin E."/>
            <person name="Andreopoulos B."/>
            <person name="Barry K.W."/>
            <person name="Bonito G."/>
            <person name="Buee M."/>
            <person name="Carver A."/>
            <person name="Chen C."/>
            <person name="Cichocki N."/>
            <person name="Clum A."/>
            <person name="Culley D."/>
            <person name="Crous P.W."/>
            <person name="Fauchery L."/>
            <person name="Girlanda M."/>
            <person name="Hayes R.D."/>
            <person name="Keri Z."/>
            <person name="LaButti K."/>
            <person name="Lipzen A."/>
            <person name="Lombard V."/>
            <person name="Magnuson J."/>
            <person name="Maillard F."/>
            <person name="Murat C."/>
            <person name="Nolan M."/>
            <person name="Ohm R.A."/>
            <person name="Pangilinan J."/>
            <person name="Pereira M.F."/>
            <person name="Perotto S."/>
            <person name="Peter M."/>
            <person name="Pfister S."/>
            <person name="Riley R."/>
            <person name="Sitrit Y."/>
            <person name="Stielow J.B."/>
            <person name="Szollosi G."/>
            <person name="Zifcakova L."/>
            <person name="Stursova M."/>
            <person name="Spatafora J.W."/>
            <person name="Tedersoo L."/>
            <person name="Vaario L.M."/>
            <person name="Yamada A."/>
            <person name="Yan M."/>
            <person name="Wang P."/>
            <person name="Xu J."/>
            <person name="Bruns T."/>
            <person name="Baldrian P."/>
            <person name="Vilgalys R."/>
            <person name="Dunand C."/>
            <person name="Henrissat B."/>
            <person name="Grigoriev I.V."/>
            <person name="Hibbett D."/>
            <person name="Nagy L.G."/>
            <person name="Martin F.M."/>
        </authorList>
    </citation>
    <scope>NUCLEOTIDE SEQUENCE</scope>
    <source>
        <strain evidence="9">BED1</strain>
    </source>
</reference>
<evidence type="ECO:0000256" key="1">
    <source>
        <dbReference type="ARBA" id="ARBA00001974"/>
    </source>
</evidence>
<dbReference type="Pfam" id="PF00732">
    <property type="entry name" value="GMC_oxred_N"/>
    <property type="match status" value="1"/>
</dbReference>
<organism evidence="9 10">
    <name type="scientific">Boletus edulis BED1</name>
    <dbReference type="NCBI Taxonomy" id="1328754"/>
    <lineage>
        <taxon>Eukaryota</taxon>
        <taxon>Fungi</taxon>
        <taxon>Dikarya</taxon>
        <taxon>Basidiomycota</taxon>
        <taxon>Agaricomycotina</taxon>
        <taxon>Agaricomycetes</taxon>
        <taxon>Agaricomycetidae</taxon>
        <taxon>Boletales</taxon>
        <taxon>Boletineae</taxon>
        <taxon>Boletaceae</taxon>
        <taxon>Boletoideae</taxon>
        <taxon>Boletus</taxon>
    </lineage>
</organism>
<accession>A0AAD4BZS6</accession>
<keyword evidence="10" id="KW-1185">Reference proteome</keyword>
<keyword evidence="6" id="KW-0560">Oxidoreductase</keyword>
<keyword evidence="3" id="KW-0285">Flavoprotein</keyword>
<comment type="similarity">
    <text evidence="2">Belongs to the GMC oxidoreductase family.</text>
</comment>
<name>A0AAD4BZS6_BOLED</name>
<dbReference type="Proteomes" id="UP001194468">
    <property type="component" value="Unassembled WGS sequence"/>
</dbReference>
<dbReference type="Gene3D" id="3.80.10.10">
    <property type="entry name" value="Ribonuclease Inhibitor"/>
    <property type="match status" value="1"/>
</dbReference>
<comment type="cofactor">
    <cofactor evidence="1">
        <name>FAD</name>
        <dbReference type="ChEBI" id="CHEBI:57692"/>
    </cofactor>
</comment>
<dbReference type="SUPFAM" id="SSF51905">
    <property type="entry name" value="FAD/NAD(P)-binding domain"/>
    <property type="match status" value="1"/>
</dbReference>
<evidence type="ECO:0000313" key="10">
    <source>
        <dbReference type="Proteomes" id="UP001194468"/>
    </source>
</evidence>